<dbReference type="Proteomes" id="UP000678895">
    <property type="component" value="Unassembled WGS sequence"/>
</dbReference>
<sequence>MNKSTKTQPKIKTPMHISQFSQEIQDFIHHLCARAILRAIKNGTFQYKN</sequence>
<comment type="caution">
    <text evidence="1">The sequence shown here is derived from an EMBL/GenBank/DDBJ whole genome shotgun (WGS) entry which is preliminary data.</text>
</comment>
<accession>A0A919Y278</accession>
<dbReference type="AlphaFoldDB" id="A0A919Y278"/>
<evidence type="ECO:0000313" key="1">
    <source>
        <dbReference type="EMBL" id="GIO43159.1"/>
    </source>
</evidence>
<gene>
    <name evidence="1" type="ORF">J41TS4_29170</name>
</gene>
<reference evidence="1" key="1">
    <citation type="submission" date="2021-03" db="EMBL/GenBank/DDBJ databases">
        <title>Antimicrobial resistance genes in bacteria isolated from Japanese honey, and their potential for conferring macrolide and lincosamide resistance in the American foulbrood pathogen Paenibacillus larvae.</title>
        <authorList>
            <person name="Okamoto M."/>
            <person name="Kumagai M."/>
            <person name="Kanamori H."/>
            <person name="Takamatsu D."/>
        </authorList>
    </citation>
    <scope>NUCLEOTIDE SEQUENCE</scope>
    <source>
        <strain evidence="1">J41TS4</strain>
    </source>
</reference>
<proteinExistence type="predicted"/>
<dbReference type="EMBL" id="BORS01000009">
    <property type="protein sequence ID" value="GIO43159.1"/>
    <property type="molecule type" value="Genomic_DNA"/>
</dbReference>
<protein>
    <submittedName>
        <fullName evidence="1">Uncharacterized protein</fullName>
    </submittedName>
</protein>
<evidence type="ECO:0000313" key="2">
    <source>
        <dbReference type="Proteomes" id="UP000678895"/>
    </source>
</evidence>
<name>A0A919Y278_9BACL</name>
<organism evidence="1 2">
    <name type="scientific">Paenibacillus apis</name>
    <dbReference type="NCBI Taxonomy" id="1792174"/>
    <lineage>
        <taxon>Bacteria</taxon>
        <taxon>Bacillati</taxon>
        <taxon>Bacillota</taxon>
        <taxon>Bacilli</taxon>
        <taxon>Bacillales</taxon>
        <taxon>Paenibacillaceae</taxon>
        <taxon>Paenibacillus</taxon>
    </lineage>
</organism>
<keyword evidence="2" id="KW-1185">Reference proteome</keyword>